<dbReference type="InterPro" id="IPR011335">
    <property type="entry name" value="Restrct_endonuc-II-like"/>
</dbReference>
<organism evidence="3 4">
    <name type="scientific">Xylanibacter ruminicola</name>
    <name type="common">Prevotella ruminicola</name>
    <dbReference type="NCBI Taxonomy" id="839"/>
    <lineage>
        <taxon>Bacteria</taxon>
        <taxon>Pseudomonadati</taxon>
        <taxon>Bacteroidota</taxon>
        <taxon>Bacteroidia</taxon>
        <taxon>Bacteroidales</taxon>
        <taxon>Prevotellaceae</taxon>
        <taxon>Xylanibacter</taxon>
    </lineage>
</organism>
<dbReference type="Proteomes" id="UP000236735">
    <property type="component" value="Unassembled WGS sequence"/>
</dbReference>
<proteinExistence type="inferred from homology"/>
<accession>A0A1H5XLB4</accession>
<dbReference type="AlphaFoldDB" id="A0A1H5XLB4"/>
<dbReference type="PANTHER" id="PTHR34039">
    <property type="entry name" value="UPF0102 PROTEIN YRAN"/>
    <property type="match status" value="1"/>
</dbReference>
<dbReference type="CDD" id="cd20736">
    <property type="entry name" value="PoNe_Nuclease"/>
    <property type="match status" value="1"/>
</dbReference>
<dbReference type="NCBIfam" id="NF009150">
    <property type="entry name" value="PRK12497.1-3"/>
    <property type="match status" value="1"/>
</dbReference>
<gene>
    <name evidence="3" type="ORF">SAMN05216354_0016</name>
</gene>
<evidence type="ECO:0000256" key="2">
    <source>
        <dbReference type="HAMAP-Rule" id="MF_00048"/>
    </source>
</evidence>
<dbReference type="GO" id="GO:0004519">
    <property type="term" value="F:endonuclease activity"/>
    <property type="evidence" value="ECO:0007669"/>
    <property type="project" value="UniProtKB-KW"/>
</dbReference>
<keyword evidence="3" id="KW-0255">Endonuclease</keyword>
<evidence type="ECO:0000313" key="4">
    <source>
        <dbReference type="Proteomes" id="UP000236735"/>
    </source>
</evidence>
<name>A0A1H5XLB4_XYLRU</name>
<dbReference type="RefSeq" id="WP_103916271.1">
    <property type="nucleotide sequence ID" value="NZ_FNUV01000010.1"/>
</dbReference>
<dbReference type="Gene3D" id="3.40.1350.10">
    <property type="match status" value="1"/>
</dbReference>
<dbReference type="Pfam" id="PF02021">
    <property type="entry name" value="UPF0102"/>
    <property type="match status" value="1"/>
</dbReference>
<comment type="similarity">
    <text evidence="1 2">Belongs to the UPF0102 family.</text>
</comment>
<dbReference type="SUPFAM" id="SSF52980">
    <property type="entry name" value="Restriction endonuclease-like"/>
    <property type="match status" value="1"/>
</dbReference>
<dbReference type="InterPro" id="IPR011856">
    <property type="entry name" value="tRNA_endonuc-like_dom_sf"/>
</dbReference>
<dbReference type="GO" id="GO:0003676">
    <property type="term" value="F:nucleic acid binding"/>
    <property type="evidence" value="ECO:0007669"/>
    <property type="project" value="InterPro"/>
</dbReference>
<evidence type="ECO:0000313" key="3">
    <source>
        <dbReference type="EMBL" id="SEG12275.1"/>
    </source>
</evidence>
<dbReference type="EMBL" id="FNUV01000010">
    <property type="protein sequence ID" value="SEG12275.1"/>
    <property type="molecule type" value="Genomic_DNA"/>
</dbReference>
<dbReference type="PANTHER" id="PTHR34039:SF1">
    <property type="entry name" value="UPF0102 PROTEIN YRAN"/>
    <property type="match status" value="1"/>
</dbReference>
<evidence type="ECO:0000256" key="1">
    <source>
        <dbReference type="ARBA" id="ARBA00006738"/>
    </source>
</evidence>
<keyword evidence="3" id="KW-0378">Hydrolase</keyword>
<dbReference type="HAMAP" id="MF_00048">
    <property type="entry name" value="UPF0102"/>
    <property type="match status" value="1"/>
</dbReference>
<reference evidence="3 4" key="1">
    <citation type="submission" date="2016-10" db="EMBL/GenBank/DDBJ databases">
        <authorList>
            <person name="de Groot N.N."/>
        </authorList>
    </citation>
    <scope>NUCLEOTIDE SEQUENCE [LARGE SCALE GENOMIC DNA]</scope>
    <source>
        <strain evidence="3 4">AR32</strain>
    </source>
</reference>
<dbReference type="InterPro" id="IPR003509">
    <property type="entry name" value="UPF0102_YraN-like"/>
</dbReference>
<keyword evidence="3" id="KW-0540">Nuclease</keyword>
<sequence length="120" mass="13691">MAAHNELGKWGEEVASEFLQHQGYEILERDWKSGHHDLDIIATKGDTLVFVEVKTRRNRLYGAPEEAIDYKKRLALQSAINHYVKSHSTYANVRFDVISIVGMIGNNTPEIDHIMDVTLI</sequence>
<protein>
    <recommendedName>
        <fullName evidence="2">UPF0102 protein SAMN05216354_0016</fullName>
    </recommendedName>
</protein>